<protein>
    <submittedName>
        <fullName evidence="1">Uncharacterized protein</fullName>
    </submittedName>
</protein>
<accession>A0A6C0IX20</accession>
<reference evidence="1" key="1">
    <citation type="journal article" date="2020" name="Nature">
        <title>Giant virus diversity and host interactions through global metagenomics.</title>
        <authorList>
            <person name="Schulz F."/>
            <person name="Roux S."/>
            <person name="Paez-Espino D."/>
            <person name="Jungbluth S."/>
            <person name="Walsh D.A."/>
            <person name="Denef V.J."/>
            <person name="McMahon K.D."/>
            <person name="Konstantinidis K.T."/>
            <person name="Eloe-Fadrosh E.A."/>
            <person name="Kyrpides N.C."/>
            <person name="Woyke T."/>
        </authorList>
    </citation>
    <scope>NUCLEOTIDE SEQUENCE</scope>
    <source>
        <strain evidence="1">GVMAG-M-3300024510-1</strain>
    </source>
</reference>
<organism evidence="1">
    <name type="scientific">viral metagenome</name>
    <dbReference type="NCBI Taxonomy" id="1070528"/>
    <lineage>
        <taxon>unclassified sequences</taxon>
        <taxon>metagenomes</taxon>
        <taxon>organismal metagenomes</taxon>
    </lineage>
</organism>
<dbReference type="EMBL" id="MN740271">
    <property type="protein sequence ID" value="QHT97080.1"/>
    <property type="molecule type" value="Genomic_DNA"/>
</dbReference>
<name>A0A6C0IX20_9ZZZZ</name>
<evidence type="ECO:0000313" key="1">
    <source>
        <dbReference type="EMBL" id="QHT97080.1"/>
    </source>
</evidence>
<sequence>MPRTTSYGTATISAAAGTMASTFGIGLLSAPVTVGTLST</sequence>
<dbReference type="AlphaFoldDB" id="A0A6C0IX20"/>
<proteinExistence type="predicted"/>